<evidence type="ECO:0000256" key="4">
    <source>
        <dbReference type="ARBA" id="ARBA00022723"/>
    </source>
</evidence>
<dbReference type="EC" id="3.6.1.66" evidence="14"/>
<feature type="binding site" evidence="14">
    <location>
        <position position="51"/>
    </location>
    <ligand>
        <name>ITP</name>
        <dbReference type="ChEBI" id="CHEBI:61402"/>
    </ligand>
</feature>
<dbReference type="GO" id="GO:0035870">
    <property type="term" value="F:dITP diphosphatase activity"/>
    <property type="evidence" value="ECO:0007669"/>
    <property type="project" value="UniProtKB-UniRule"/>
</dbReference>
<accession>A0A0K8TSK0</accession>
<protein>
    <recommendedName>
        <fullName evidence="14">Inosine triphosphate pyrophosphatase</fullName>
        <shortName evidence="14">ITPase</shortName>
        <shortName evidence="14">Inosine triphosphatase</shortName>
        <ecNumber evidence="14">3.6.1.66</ecNumber>
    </recommendedName>
    <alternativeName>
        <fullName evidence="14">Non-canonical purine NTP pyrophosphatase</fullName>
    </alternativeName>
    <alternativeName>
        <fullName evidence="14">Non-standard purine NTP pyrophosphatase</fullName>
    </alternativeName>
    <alternativeName>
        <fullName evidence="14">Nucleoside-triphosphate diphosphatase</fullName>
    </alternativeName>
    <alternativeName>
        <fullName evidence="14">Nucleoside-triphosphate pyrophosphatase</fullName>
        <shortName evidence="14">NTPase</shortName>
    </alternativeName>
    <alternativeName>
        <fullName evidence="14">XTP/dITP diphosphatase</fullName>
    </alternativeName>
</protein>
<keyword evidence="7 14" id="KW-0460">Magnesium</keyword>
<comment type="subcellular location">
    <subcellularLocation>
        <location evidence="1 14">Cytoplasm</location>
    </subcellularLocation>
</comment>
<evidence type="ECO:0000256" key="14">
    <source>
        <dbReference type="HAMAP-Rule" id="MF_03148"/>
    </source>
</evidence>
<feature type="binding site" evidence="14">
    <location>
        <position position="67"/>
    </location>
    <ligand>
        <name>Mg(2+)</name>
        <dbReference type="ChEBI" id="CHEBI:18420"/>
    </ligand>
</feature>
<feature type="binding site" evidence="14">
    <location>
        <begin position="9"/>
        <end position="14"/>
    </location>
    <ligand>
        <name>ITP</name>
        <dbReference type="ChEBI" id="CHEBI:61402"/>
    </ligand>
</feature>
<evidence type="ECO:0000256" key="12">
    <source>
        <dbReference type="ARBA" id="ARBA00093255"/>
    </source>
</evidence>
<dbReference type="SUPFAM" id="SSF52972">
    <property type="entry name" value="ITPase-like"/>
    <property type="match status" value="1"/>
</dbReference>
<dbReference type="NCBIfam" id="TIGR00042">
    <property type="entry name" value="RdgB/HAM1 family non-canonical purine NTP pyrophosphatase"/>
    <property type="match status" value="1"/>
</dbReference>
<comment type="catalytic activity">
    <reaction evidence="14">
        <text>XTP + H2O = XMP + diphosphate + H(+)</text>
        <dbReference type="Rhea" id="RHEA:28610"/>
        <dbReference type="ChEBI" id="CHEBI:15377"/>
        <dbReference type="ChEBI" id="CHEBI:15378"/>
        <dbReference type="ChEBI" id="CHEBI:33019"/>
        <dbReference type="ChEBI" id="CHEBI:57464"/>
        <dbReference type="ChEBI" id="CHEBI:61314"/>
        <dbReference type="EC" id="3.6.1.66"/>
    </reaction>
</comment>
<keyword evidence="6 14" id="KW-0378">Hydrolase</keyword>
<dbReference type="FunFam" id="3.90.950.10:FF:000003">
    <property type="entry name" value="Inosine triphosphate pyrophosphatase"/>
    <property type="match status" value="1"/>
</dbReference>
<name>A0A0K8TSK0_TABBR</name>
<dbReference type="GO" id="GO:0000166">
    <property type="term" value="F:nucleotide binding"/>
    <property type="evidence" value="ECO:0007669"/>
    <property type="project" value="UniProtKB-KW"/>
</dbReference>
<proteinExistence type="evidence at transcript level"/>
<evidence type="ECO:0000256" key="5">
    <source>
        <dbReference type="ARBA" id="ARBA00022741"/>
    </source>
</evidence>
<dbReference type="InterPro" id="IPR002637">
    <property type="entry name" value="RdgB/HAM1"/>
</dbReference>
<feature type="binding site" evidence="14">
    <location>
        <position position="39"/>
    </location>
    <ligand>
        <name>Mg(2+)</name>
        <dbReference type="ChEBI" id="CHEBI:18420"/>
    </ligand>
</feature>
<dbReference type="GO" id="GO:0036220">
    <property type="term" value="F:ITP diphosphatase activity"/>
    <property type="evidence" value="ECO:0007669"/>
    <property type="project" value="UniProtKB-UniRule"/>
</dbReference>
<keyword evidence="8 14" id="KW-0546">Nucleotide metabolism</keyword>
<comment type="cofactor">
    <cofactor evidence="14">
        <name>Mg(2+)</name>
        <dbReference type="ChEBI" id="CHEBI:18420"/>
    </cofactor>
    <cofactor evidence="14">
        <name>Mn(2+)</name>
        <dbReference type="ChEBI" id="CHEBI:29035"/>
    </cofactor>
    <text evidence="14">Binds 1 divalent metal cation per subunit; can use either Mg(2+) or Mn(2+).</text>
</comment>
<feature type="binding site" evidence="14">
    <location>
        <begin position="67"/>
        <end position="68"/>
    </location>
    <ligand>
        <name>ITP</name>
        <dbReference type="ChEBI" id="CHEBI:61402"/>
    </ligand>
</feature>
<keyword evidence="4 14" id="KW-0479">Metal-binding</keyword>
<dbReference type="Pfam" id="PF01725">
    <property type="entry name" value="Ham1p_like"/>
    <property type="match status" value="1"/>
</dbReference>
<keyword evidence="5 14" id="KW-0547">Nucleotide-binding</keyword>
<comment type="function">
    <text evidence="10">Pyrophosphatase that hydrolyzes the non-canonical purine nucleotides inosine triphosphate (ITP), deoxyinosine triphosphate (dITP) as well as 2'-deoxy-N-6-hydroxylaminopurine triphosphate (dHAPTP) and xanthosine 5'-triphosphate (XTP) to their respective monophosphate derivatives. The enzyme does not distinguish between the deoxy- and ribose forms. Probably excludes non-canonical purines from RNA and DNA precursor pools, thus preventing their incorporation into RNA and DNA and avoiding chromosomal lesions.</text>
</comment>
<evidence type="ECO:0000256" key="3">
    <source>
        <dbReference type="ARBA" id="ARBA00022490"/>
    </source>
</evidence>
<dbReference type="GO" id="GO:0009117">
    <property type="term" value="P:nucleotide metabolic process"/>
    <property type="evidence" value="ECO:0007669"/>
    <property type="project" value="UniProtKB-KW"/>
</dbReference>
<keyword evidence="3 14" id="KW-0963">Cytoplasm</keyword>
<comment type="catalytic activity">
    <reaction evidence="11">
        <text>ITP + H2O = IMP + diphosphate + H(+)</text>
        <dbReference type="Rhea" id="RHEA:29399"/>
        <dbReference type="ChEBI" id="CHEBI:15377"/>
        <dbReference type="ChEBI" id="CHEBI:15378"/>
        <dbReference type="ChEBI" id="CHEBI:33019"/>
        <dbReference type="ChEBI" id="CHEBI:58053"/>
        <dbReference type="ChEBI" id="CHEBI:61402"/>
        <dbReference type="EC" id="3.6.1.66"/>
    </reaction>
    <physiologicalReaction direction="left-to-right" evidence="11">
        <dbReference type="Rhea" id="RHEA:29400"/>
    </physiologicalReaction>
</comment>
<dbReference type="Gene3D" id="3.90.950.10">
    <property type="match status" value="1"/>
</dbReference>
<feature type="binding site" evidence="14">
    <location>
        <begin position="171"/>
        <end position="172"/>
    </location>
    <ligand>
        <name>ITP</name>
        <dbReference type="ChEBI" id="CHEBI:61402"/>
    </ligand>
</feature>
<comment type="subunit">
    <text evidence="14">Homodimer.</text>
</comment>
<evidence type="ECO:0000256" key="15">
    <source>
        <dbReference type="RuleBase" id="RU003781"/>
    </source>
</evidence>
<evidence type="ECO:0000256" key="8">
    <source>
        <dbReference type="ARBA" id="ARBA00023080"/>
    </source>
</evidence>
<dbReference type="HAMAP" id="MF_03148">
    <property type="entry name" value="HAM1_NTPase"/>
    <property type="match status" value="1"/>
</dbReference>
<evidence type="ECO:0000256" key="9">
    <source>
        <dbReference type="ARBA" id="ARBA00023211"/>
    </source>
</evidence>
<dbReference type="GO" id="GO:0009204">
    <property type="term" value="P:deoxyribonucleoside triphosphate catabolic process"/>
    <property type="evidence" value="ECO:0007669"/>
    <property type="project" value="UniProtKB-UniRule"/>
</dbReference>
<evidence type="ECO:0000256" key="6">
    <source>
        <dbReference type="ARBA" id="ARBA00022801"/>
    </source>
</evidence>
<dbReference type="InterPro" id="IPR029001">
    <property type="entry name" value="ITPase-like_fam"/>
</dbReference>
<dbReference type="GO" id="GO:0005737">
    <property type="term" value="C:cytoplasm"/>
    <property type="evidence" value="ECO:0007669"/>
    <property type="project" value="UniProtKB-SubCell"/>
</dbReference>
<feature type="binding site" evidence="14">
    <location>
        <position position="166"/>
    </location>
    <ligand>
        <name>ITP</name>
        <dbReference type="ChEBI" id="CHEBI:61402"/>
    </ligand>
</feature>
<dbReference type="GO" id="GO:0036222">
    <property type="term" value="F:XTP diphosphatase activity"/>
    <property type="evidence" value="ECO:0007669"/>
    <property type="project" value="UniProtKB-UniRule"/>
</dbReference>
<reference evidence="16" key="1">
    <citation type="journal article" date="2015" name="Insect Biochem. Mol. Biol.">
        <title>An insight into the sialome of the horse fly, Tabanus bromius.</title>
        <authorList>
            <person name="Ribeiro J.M."/>
            <person name="Kazimirova M."/>
            <person name="Takac P."/>
            <person name="Andersen J.F."/>
            <person name="Francischetti I.M."/>
        </authorList>
    </citation>
    <scope>NUCLEOTIDE SEQUENCE</scope>
</reference>
<dbReference type="AlphaFoldDB" id="A0A0K8TSK0"/>
<dbReference type="GO" id="GO:0046872">
    <property type="term" value="F:metal ion binding"/>
    <property type="evidence" value="ECO:0007669"/>
    <property type="project" value="UniProtKB-KW"/>
</dbReference>
<dbReference type="EMBL" id="GDAI01000251">
    <property type="protein sequence ID" value="JAI17352.1"/>
    <property type="molecule type" value="mRNA"/>
</dbReference>
<evidence type="ECO:0000256" key="2">
    <source>
        <dbReference type="ARBA" id="ARBA00008023"/>
    </source>
</evidence>
<dbReference type="CDD" id="cd00515">
    <property type="entry name" value="HAM1"/>
    <property type="match status" value="1"/>
</dbReference>
<dbReference type="InterPro" id="IPR027502">
    <property type="entry name" value="ITPase"/>
</dbReference>
<comment type="similarity">
    <text evidence="2 14 15">Belongs to the HAM1 NTPase family.</text>
</comment>
<dbReference type="PANTHER" id="PTHR11067:SF9">
    <property type="entry name" value="INOSINE TRIPHOSPHATE PYROPHOSPHATASE"/>
    <property type="match status" value="1"/>
</dbReference>
<evidence type="ECO:0000256" key="7">
    <source>
        <dbReference type="ARBA" id="ARBA00022842"/>
    </source>
</evidence>
<dbReference type="PANTHER" id="PTHR11067">
    <property type="entry name" value="INOSINE TRIPHOSPHATE PYROPHOSPHATASE/HAM1 PROTEIN"/>
    <property type="match status" value="1"/>
</dbReference>
<comment type="catalytic activity">
    <reaction evidence="13">
        <text>N(6)-hydroxy-dATP + H2O = N(6)-hydroxy-dAMP + diphosphate + H(+)</text>
        <dbReference type="Rhea" id="RHEA:83971"/>
        <dbReference type="ChEBI" id="CHEBI:15377"/>
        <dbReference type="ChEBI" id="CHEBI:15378"/>
        <dbReference type="ChEBI" id="CHEBI:33019"/>
        <dbReference type="ChEBI" id="CHEBI:233529"/>
        <dbReference type="ChEBI" id="CHEBI:233530"/>
    </reaction>
    <physiologicalReaction direction="left-to-right" evidence="13">
        <dbReference type="Rhea" id="RHEA:83972"/>
    </physiologicalReaction>
</comment>
<feature type="binding site" evidence="14">
    <location>
        <begin position="143"/>
        <end position="146"/>
    </location>
    <ligand>
        <name>ITP</name>
        <dbReference type="ChEBI" id="CHEBI:61402"/>
    </ligand>
</feature>
<evidence type="ECO:0000313" key="16">
    <source>
        <dbReference type="EMBL" id="JAI17352.1"/>
    </source>
</evidence>
<keyword evidence="9 14" id="KW-0464">Manganese</keyword>
<evidence type="ECO:0000256" key="11">
    <source>
        <dbReference type="ARBA" id="ARBA00093218"/>
    </source>
</evidence>
<comment type="function">
    <text evidence="14">Pyrophosphatase that hydrolyzes non-canonical purine nucleotides such as inosine triphosphate (ITP), deoxyinosine triphosphate (dITP) or xanthosine 5'-triphosphate (XTP) to their respective monophosphate derivatives. The enzyme does not distinguish between the deoxy- and ribose forms. Probably excludes non-canonical purines from RNA and DNA precursor pools, thus preventing their incorporation into RNA and DNA and avoiding chromosomal lesions.</text>
</comment>
<evidence type="ECO:0000256" key="13">
    <source>
        <dbReference type="ARBA" id="ARBA00093271"/>
    </source>
</evidence>
<comment type="catalytic activity">
    <reaction evidence="12">
        <text>dITP + H2O = dIMP + diphosphate + H(+)</text>
        <dbReference type="Rhea" id="RHEA:28342"/>
        <dbReference type="ChEBI" id="CHEBI:15377"/>
        <dbReference type="ChEBI" id="CHEBI:15378"/>
        <dbReference type="ChEBI" id="CHEBI:33019"/>
        <dbReference type="ChEBI" id="CHEBI:61194"/>
        <dbReference type="ChEBI" id="CHEBI:61382"/>
        <dbReference type="EC" id="3.6.1.66"/>
    </reaction>
    <physiologicalReaction direction="left-to-right" evidence="12">
        <dbReference type="Rhea" id="RHEA:28343"/>
    </physiologicalReaction>
</comment>
<evidence type="ECO:0000256" key="10">
    <source>
        <dbReference type="ARBA" id="ARBA00054940"/>
    </source>
</evidence>
<organism evidence="16">
    <name type="scientific">Tabanus bromius</name>
    <name type="common">Band-eyed brown horse fly</name>
    <dbReference type="NCBI Taxonomy" id="304241"/>
    <lineage>
        <taxon>Eukaryota</taxon>
        <taxon>Metazoa</taxon>
        <taxon>Ecdysozoa</taxon>
        <taxon>Arthropoda</taxon>
        <taxon>Hexapoda</taxon>
        <taxon>Insecta</taxon>
        <taxon>Pterygota</taxon>
        <taxon>Neoptera</taxon>
        <taxon>Endopterygota</taxon>
        <taxon>Diptera</taxon>
        <taxon>Brachycera</taxon>
        <taxon>Tabanomorpha</taxon>
        <taxon>Tabanoidea</taxon>
        <taxon>Tabanidae</taxon>
        <taxon>Tabanus</taxon>
    </lineage>
</organism>
<sequence>MSKAITFVTGNVKKLEELVAILGTDFPRQVVSKKIDLPELQGEIDEICVKKCQEAARQIGGPVIIEDTCLCFNALKGLPGPYIKWFLEKLGPEGLHQMLEGWEDKSAQAVCTLAYSAGVNEEVILFQGRTDGDIVSPRGPRDFGWDPCFQPKGYQQTYAEMPKSEKNKISHRYRAIAKMIEHFKESS</sequence>
<evidence type="ECO:0000256" key="1">
    <source>
        <dbReference type="ARBA" id="ARBA00004496"/>
    </source>
</evidence>